<evidence type="ECO:0000256" key="1">
    <source>
        <dbReference type="SAM" id="Phobius"/>
    </source>
</evidence>
<dbReference type="RefSeq" id="WP_155512797.1">
    <property type="nucleotide sequence ID" value="NZ_CP012098.1"/>
</dbReference>
<keyword evidence="1" id="KW-0812">Transmembrane</keyword>
<evidence type="ECO:0000313" key="3">
    <source>
        <dbReference type="Proteomes" id="UP000095564"/>
    </source>
</evidence>
<gene>
    <name evidence="2" type="ORF">ERS852520_02047</name>
</gene>
<dbReference type="Proteomes" id="UP000095564">
    <property type="component" value="Unassembled WGS sequence"/>
</dbReference>
<name>A0A174QJM5_ANAHA</name>
<keyword evidence="1" id="KW-0472">Membrane</keyword>
<feature type="transmembrane region" description="Helical" evidence="1">
    <location>
        <begin position="6"/>
        <end position="28"/>
    </location>
</feature>
<dbReference type="EMBL" id="CZAU01000020">
    <property type="protein sequence ID" value="CUP73464.1"/>
    <property type="molecule type" value="Genomic_DNA"/>
</dbReference>
<keyword evidence="1" id="KW-1133">Transmembrane helix</keyword>
<dbReference type="AlphaFoldDB" id="A0A174QJM5"/>
<organism evidence="2 3">
    <name type="scientific">Anaerostipes hadrus</name>
    <dbReference type="NCBI Taxonomy" id="649756"/>
    <lineage>
        <taxon>Bacteria</taxon>
        <taxon>Bacillati</taxon>
        <taxon>Bacillota</taxon>
        <taxon>Clostridia</taxon>
        <taxon>Lachnospirales</taxon>
        <taxon>Lachnospiraceae</taxon>
        <taxon>Anaerostipes</taxon>
    </lineage>
</organism>
<evidence type="ECO:0000313" key="2">
    <source>
        <dbReference type="EMBL" id="CUP73464.1"/>
    </source>
</evidence>
<sequence>MKLKDTKITVLILISTAISVLVCLSRWVDKKQTKKIDIDTICEELADQINHLQS</sequence>
<proteinExistence type="predicted"/>
<accession>A0A174QJM5</accession>
<reference evidence="2 3" key="1">
    <citation type="submission" date="2015-09" db="EMBL/GenBank/DDBJ databases">
        <authorList>
            <consortium name="Pathogen Informatics"/>
        </authorList>
    </citation>
    <scope>NUCLEOTIDE SEQUENCE [LARGE SCALE GENOMIC DNA]</scope>
    <source>
        <strain evidence="2 3">2789STDY5834908</strain>
    </source>
</reference>
<protein>
    <submittedName>
        <fullName evidence="2">Uncharacterized protein</fullName>
    </submittedName>
</protein>